<keyword evidence="1" id="KW-0175">Coiled coil</keyword>
<evidence type="ECO:0000313" key="3">
    <source>
        <dbReference type="Proteomes" id="UP000004893"/>
    </source>
</evidence>
<dbReference type="AlphaFoldDB" id="C0C6B1"/>
<name>C0C6B1_9FIRM</name>
<dbReference type="Proteomes" id="UP000004893">
    <property type="component" value="Unassembled WGS sequence"/>
</dbReference>
<dbReference type="EMBL" id="ABYI02000042">
    <property type="protein sequence ID" value="EEG72246.1"/>
    <property type="molecule type" value="Genomic_DNA"/>
</dbReference>
<keyword evidence="3" id="KW-1185">Reference proteome</keyword>
<proteinExistence type="predicted"/>
<organism evidence="2 3">
    <name type="scientific">[Clostridium] hylemonae DSM 15053</name>
    <dbReference type="NCBI Taxonomy" id="553973"/>
    <lineage>
        <taxon>Bacteria</taxon>
        <taxon>Bacillati</taxon>
        <taxon>Bacillota</taxon>
        <taxon>Clostridia</taxon>
        <taxon>Lachnospirales</taxon>
        <taxon>Lachnospiraceae</taxon>
    </lineage>
</organism>
<comment type="caution">
    <text evidence="2">The sequence shown here is derived from an EMBL/GenBank/DDBJ whole genome shotgun (WGS) entry which is preliminary data.</text>
</comment>
<evidence type="ECO:0000313" key="2">
    <source>
        <dbReference type="EMBL" id="EEG72246.1"/>
    </source>
</evidence>
<accession>C0C6B1</accession>
<dbReference type="OrthoDB" id="9899949at2"/>
<feature type="coiled-coil region" evidence="1">
    <location>
        <begin position="1"/>
        <end position="42"/>
    </location>
</feature>
<dbReference type="STRING" id="553973.CLOHYLEM_07648"/>
<evidence type="ECO:0000256" key="1">
    <source>
        <dbReference type="SAM" id="Coils"/>
    </source>
</evidence>
<protein>
    <submittedName>
        <fullName evidence="2">Uncharacterized protein</fullName>
    </submittedName>
</protein>
<gene>
    <name evidence="2" type="ORF">CLOHYLEM_07648</name>
</gene>
<dbReference type="RefSeq" id="WP_006444995.1">
    <property type="nucleotide sequence ID" value="NZ_CP036524.1"/>
</dbReference>
<reference evidence="2" key="2">
    <citation type="submission" date="2013-06" db="EMBL/GenBank/DDBJ databases">
        <title>Draft genome sequence of Clostridium hylemonae (DSM 15053).</title>
        <authorList>
            <person name="Sudarsanam P."/>
            <person name="Ley R."/>
            <person name="Guruge J."/>
            <person name="Turnbaugh P.J."/>
            <person name="Mahowald M."/>
            <person name="Liep D."/>
            <person name="Gordon J."/>
        </authorList>
    </citation>
    <scope>NUCLEOTIDE SEQUENCE</scope>
    <source>
        <strain evidence="2">DSM 15053</strain>
    </source>
</reference>
<reference evidence="2" key="1">
    <citation type="submission" date="2009-02" db="EMBL/GenBank/DDBJ databases">
        <authorList>
            <person name="Fulton L."/>
            <person name="Clifton S."/>
            <person name="Fulton B."/>
            <person name="Xu J."/>
            <person name="Minx P."/>
            <person name="Pepin K.H."/>
            <person name="Johnson M."/>
            <person name="Bhonagiri V."/>
            <person name="Nash W.E."/>
            <person name="Mardis E.R."/>
            <person name="Wilson R.K."/>
        </authorList>
    </citation>
    <scope>NUCLEOTIDE SEQUENCE [LARGE SCALE GENOMIC DNA]</scope>
    <source>
        <strain evidence="2">DSM 15053</strain>
    </source>
</reference>
<sequence length="122" mass="14517">MGEMDKYCEEYEERRRELELKLAETEEELKKMEYCREEARHRHRDIFALLGRIVSEGNGDEFSRRIESRAEKVRRCADAAGAQMDEQVYTLRKECRRLKESIEIYELEYVKAAGDGENNEDS</sequence>
<dbReference type="HOGENOM" id="CLU_2022693_0_0_9"/>